<reference evidence="3" key="1">
    <citation type="submission" date="2022-05" db="EMBL/GenBank/DDBJ databases">
        <title>Sphingomonas sp. strain RMG20 Genome sequencing and assembly.</title>
        <authorList>
            <person name="Kim I."/>
        </authorList>
    </citation>
    <scope>NUCLEOTIDE SEQUENCE</scope>
    <source>
        <strain evidence="3">RMG20</strain>
    </source>
</reference>
<evidence type="ECO:0000313" key="4">
    <source>
        <dbReference type="Proteomes" id="UP001055580"/>
    </source>
</evidence>
<dbReference type="EMBL" id="CP098401">
    <property type="protein sequence ID" value="URW76873.1"/>
    <property type="molecule type" value="Genomic_DNA"/>
</dbReference>
<dbReference type="Gene3D" id="2.40.160.90">
    <property type="match status" value="1"/>
</dbReference>
<dbReference type="PROSITE" id="PS51257">
    <property type="entry name" value="PROKAR_LIPOPROTEIN"/>
    <property type="match status" value="1"/>
</dbReference>
<proteinExistence type="predicted"/>
<keyword evidence="4" id="KW-1185">Reference proteome</keyword>
<sequence>MRSVIAALPLLALTACGGASGPQSIGSIAPPAGGTSGGTGGGVSGGTGSPTPTPTSGPANLLDVSTATTFNAIGSFQSLDVTETGNYAVSGPVLYQGNAATVRAPSGTVSYDPRDGIFTVAFSDSKAGMSTGTMRFQDPGHRTEIGVVAGSVWGVPILSDFNYLEVVGPSARPRDAASGDLGRADSVTFFYQRPGSQTKYVSLAGYVRNAFDRTSDPVVFKAGTTSNFQRGALVFGQDTVRSQIPITGTGTYTGGLLASMVVNTTIDSNNRMPNYFQWITGSSSITLDFSRQTMSMLLTGTVQTATYGGQDVPLNQLTIPGGATFEAKGSGTINLTGTGGFTGSFGGTDASGAANYARFVNGGTTTTVNTTSVAQGTSVAGASSIDGTFFGPNAVNVGGNLRIVGGVPGQRVDILGAFTGAKQP</sequence>
<protein>
    <recommendedName>
        <fullName evidence="5">Transferrin-binding protein B C-lobe/N-lobe beta barrel domain-containing protein</fullName>
    </recommendedName>
</protein>
<feature type="chain" id="PRO_5045425439" description="Transferrin-binding protein B C-lobe/N-lobe beta barrel domain-containing protein" evidence="2">
    <location>
        <begin position="22"/>
        <end position="424"/>
    </location>
</feature>
<feature type="region of interest" description="Disordered" evidence="1">
    <location>
        <begin position="27"/>
        <end position="60"/>
    </location>
</feature>
<dbReference type="RefSeq" id="WP_250754634.1">
    <property type="nucleotide sequence ID" value="NZ_CP098401.1"/>
</dbReference>
<organism evidence="3 4">
    <name type="scientific">Sphingomonas donggukensis</name>
    <dbReference type="NCBI Taxonomy" id="2949093"/>
    <lineage>
        <taxon>Bacteria</taxon>
        <taxon>Pseudomonadati</taxon>
        <taxon>Pseudomonadota</taxon>
        <taxon>Alphaproteobacteria</taxon>
        <taxon>Sphingomonadales</taxon>
        <taxon>Sphingomonadaceae</taxon>
        <taxon>Sphingomonas</taxon>
    </lineage>
</organism>
<dbReference type="InterPro" id="IPR011250">
    <property type="entry name" value="OMP/PagP_B-barrel"/>
</dbReference>
<feature type="compositionally biased region" description="Gly residues" evidence="1">
    <location>
        <begin position="34"/>
        <end position="48"/>
    </location>
</feature>
<gene>
    <name evidence="3" type="ORF">M9980_06675</name>
</gene>
<name>A0ABY4U2U2_9SPHN</name>
<evidence type="ECO:0000313" key="3">
    <source>
        <dbReference type="EMBL" id="URW76873.1"/>
    </source>
</evidence>
<evidence type="ECO:0000256" key="2">
    <source>
        <dbReference type="SAM" id="SignalP"/>
    </source>
</evidence>
<evidence type="ECO:0000256" key="1">
    <source>
        <dbReference type="SAM" id="MobiDB-lite"/>
    </source>
</evidence>
<accession>A0ABY4U2U2</accession>
<feature type="signal peptide" evidence="2">
    <location>
        <begin position="1"/>
        <end position="21"/>
    </location>
</feature>
<evidence type="ECO:0008006" key="5">
    <source>
        <dbReference type="Google" id="ProtNLM"/>
    </source>
</evidence>
<dbReference type="Proteomes" id="UP001055580">
    <property type="component" value="Chromosome"/>
</dbReference>
<dbReference type="SUPFAM" id="SSF56925">
    <property type="entry name" value="OMPA-like"/>
    <property type="match status" value="1"/>
</dbReference>
<keyword evidence="2" id="KW-0732">Signal</keyword>